<dbReference type="Pfam" id="PF01138">
    <property type="entry name" value="RNase_PH"/>
    <property type="match status" value="1"/>
</dbReference>
<dbReference type="Proteomes" id="UP000245942">
    <property type="component" value="Unassembled WGS sequence"/>
</dbReference>
<dbReference type="GO" id="GO:0071038">
    <property type="term" value="P:TRAMP-dependent tRNA surveillance pathway"/>
    <property type="evidence" value="ECO:0007669"/>
    <property type="project" value="TreeGrafter"/>
</dbReference>
<dbReference type="PANTHER" id="PTHR11097:SF9">
    <property type="entry name" value="EXOSOME COMPLEX COMPONENT RRP43"/>
    <property type="match status" value="1"/>
</dbReference>
<dbReference type="GO" id="GO:0035925">
    <property type="term" value="F:mRNA 3'-UTR AU-rich region binding"/>
    <property type="evidence" value="ECO:0007669"/>
    <property type="project" value="TreeGrafter"/>
</dbReference>
<keyword evidence="6" id="KW-0271">Exosome</keyword>
<dbReference type="InterPro" id="IPR001247">
    <property type="entry name" value="ExoRNase_PH_dom1"/>
</dbReference>
<comment type="subcellular location">
    <subcellularLocation>
        <location evidence="1">Cytoplasm</location>
    </subcellularLocation>
    <subcellularLocation>
        <location evidence="2">Nucleus</location>
        <location evidence="2">Nucleolus</location>
    </subcellularLocation>
</comment>
<dbReference type="EMBL" id="KZ819323">
    <property type="protein sequence ID" value="PWN22328.1"/>
    <property type="molecule type" value="Genomic_DNA"/>
</dbReference>
<dbReference type="GO" id="GO:0005730">
    <property type="term" value="C:nucleolus"/>
    <property type="evidence" value="ECO:0007669"/>
    <property type="project" value="UniProtKB-SubCell"/>
</dbReference>
<keyword evidence="13" id="KW-1185">Reference proteome</keyword>
<dbReference type="GeneID" id="37016568"/>
<evidence type="ECO:0000256" key="1">
    <source>
        <dbReference type="ARBA" id="ARBA00004496"/>
    </source>
</evidence>
<dbReference type="GO" id="GO:0071028">
    <property type="term" value="P:nuclear mRNA surveillance"/>
    <property type="evidence" value="ECO:0007669"/>
    <property type="project" value="TreeGrafter"/>
</dbReference>
<keyword evidence="4" id="KW-0963">Cytoplasm</keyword>
<dbReference type="InterPro" id="IPR020568">
    <property type="entry name" value="Ribosomal_Su5_D2-typ_SF"/>
</dbReference>
<reference evidence="12 13" key="1">
    <citation type="journal article" date="2018" name="Mol. Biol. Evol.">
        <title>Broad Genomic Sampling Reveals a Smut Pathogenic Ancestry of the Fungal Clade Ustilaginomycotina.</title>
        <authorList>
            <person name="Kijpornyongpan T."/>
            <person name="Mondo S.J."/>
            <person name="Barry K."/>
            <person name="Sandor L."/>
            <person name="Lee J."/>
            <person name="Lipzen A."/>
            <person name="Pangilinan J."/>
            <person name="LaButti K."/>
            <person name="Hainaut M."/>
            <person name="Henrissat B."/>
            <person name="Grigoriev I.V."/>
            <person name="Spatafora J.W."/>
            <person name="Aime M.C."/>
        </authorList>
    </citation>
    <scope>NUCLEOTIDE SEQUENCE [LARGE SCALE GENOMIC DNA]</scope>
    <source>
        <strain evidence="12 13">MCA 4718</strain>
    </source>
</reference>
<dbReference type="GO" id="GO:0016075">
    <property type="term" value="P:rRNA catabolic process"/>
    <property type="evidence" value="ECO:0007669"/>
    <property type="project" value="TreeGrafter"/>
</dbReference>
<dbReference type="GO" id="GO:0071035">
    <property type="term" value="P:nuclear polyadenylation-dependent rRNA catabolic process"/>
    <property type="evidence" value="ECO:0007669"/>
    <property type="project" value="TreeGrafter"/>
</dbReference>
<evidence type="ECO:0000256" key="9">
    <source>
        <dbReference type="ARBA" id="ARBA00030617"/>
    </source>
</evidence>
<evidence type="ECO:0000256" key="3">
    <source>
        <dbReference type="ARBA" id="ARBA00006678"/>
    </source>
</evidence>
<dbReference type="InterPro" id="IPR050590">
    <property type="entry name" value="Exosome_comp_Rrp42_subfam"/>
</dbReference>
<proteinExistence type="inferred from homology"/>
<evidence type="ECO:0000313" key="13">
    <source>
        <dbReference type="Proteomes" id="UP000245942"/>
    </source>
</evidence>
<dbReference type="GO" id="GO:0034473">
    <property type="term" value="P:U1 snRNA 3'-end processing"/>
    <property type="evidence" value="ECO:0007669"/>
    <property type="project" value="TreeGrafter"/>
</dbReference>
<protein>
    <recommendedName>
        <fullName evidence="9">Ribosomal RNA-processing protein 43</fullName>
    </recommendedName>
</protein>
<evidence type="ECO:0000256" key="6">
    <source>
        <dbReference type="ARBA" id="ARBA00022835"/>
    </source>
</evidence>
<dbReference type="AlphaFoldDB" id="A0A316UBT9"/>
<keyword evidence="8" id="KW-0539">Nucleus</keyword>
<evidence type="ECO:0000259" key="11">
    <source>
        <dbReference type="Pfam" id="PF01138"/>
    </source>
</evidence>
<dbReference type="RefSeq" id="XP_025349488.1">
    <property type="nucleotide sequence ID" value="XM_025494834.1"/>
</dbReference>
<dbReference type="Gene3D" id="3.30.230.70">
    <property type="entry name" value="GHMP Kinase, N-terminal domain"/>
    <property type="match status" value="1"/>
</dbReference>
<dbReference type="InterPro" id="IPR027408">
    <property type="entry name" value="PNPase/RNase_PH_dom_sf"/>
</dbReference>
<dbReference type="OrthoDB" id="45882at2759"/>
<dbReference type="PANTHER" id="PTHR11097">
    <property type="entry name" value="EXOSOME COMPLEX EXONUCLEASE RIBOSOMAL RNA PROCESSING PROTEIN"/>
    <property type="match status" value="1"/>
</dbReference>
<name>A0A316UBT9_9BASI</name>
<keyword evidence="7" id="KW-0694">RNA-binding</keyword>
<sequence length="384" mass="39299">MAATAATTAAATGSSNASALLARLHPELYLSNHLAHSSRSSSSTSSPLTFPQVDLNLGPISSSSSSANRTAGIPSPSALVKYGSTTVICNITPSIVYPSAAESSSSSSSSSSRASSSSSSTIIPSISLTPLSSPSNDFKSGAPSNYAQATTERLFSFLDAAMPFEPSVLHIPTDLVAADDSAGKEAVQSGSSGSGGRVRAKWTLFADCVVIGFDGALLETCMLAIIAALRQVHLPKAVYSMDENVVIASPSAADYWSLKSKMTSLPLAFSMGIYKGTLLLTPSSFESDLLSSCIQLSLSYPNTAGSSTTLQQQKPVLSALHSTGPLSATNVKNTSAGGGTGTVGAAEDEDLIAVCVQMAAVKGAEIVRLMEGKEEELLKLARGA</sequence>
<comment type="similarity">
    <text evidence="3">Belongs to the RNase PH family.</text>
</comment>
<evidence type="ECO:0000313" key="12">
    <source>
        <dbReference type="EMBL" id="PWN22328.1"/>
    </source>
</evidence>
<evidence type="ECO:0000256" key="5">
    <source>
        <dbReference type="ARBA" id="ARBA00022552"/>
    </source>
</evidence>
<dbReference type="GO" id="GO:0034476">
    <property type="term" value="P:U5 snRNA 3'-end processing"/>
    <property type="evidence" value="ECO:0007669"/>
    <property type="project" value="TreeGrafter"/>
</dbReference>
<evidence type="ECO:0000256" key="10">
    <source>
        <dbReference type="SAM" id="MobiDB-lite"/>
    </source>
</evidence>
<evidence type="ECO:0000256" key="4">
    <source>
        <dbReference type="ARBA" id="ARBA00022490"/>
    </source>
</evidence>
<dbReference type="GO" id="GO:0034475">
    <property type="term" value="P:U4 snRNA 3'-end processing"/>
    <property type="evidence" value="ECO:0007669"/>
    <property type="project" value="TreeGrafter"/>
</dbReference>
<evidence type="ECO:0000256" key="8">
    <source>
        <dbReference type="ARBA" id="ARBA00023242"/>
    </source>
</evidence>
<feature type="domain" description="Exoribonuclease phosphorolytic" evidence="11">
    <location>
        <begin position="76"/>
        <end position="235"/>
    </location>
</feature>
<evidence type="ECO:0000256" key="7">
    <source>
        <dbReference type="ARBA" id="ARBA00022884"/>
    </source>
</evidence>
<dbReference type="STRING" id="1684307.A0A316UBT9"/>
<dbReference type="SUPFAM" id="SSF54211">
    <property type="entry name" value="Ribosomal protein S5 domain 2-like"/>
    <property type="match status" value="1"/>
</dbReference>
<feature type="region of interest" description="Disordered" evidence="10">
    <location>
        <begin position="101"/>
        <end position="122"/>
    </location>
</feature>
<dbReference type="GO" id="GO:0000467">
    <property type="term" value="P:exonucleolytic trimming to generate mature 3'-end of 5.8S rRNA from tricistronic rRNA transcript (SSU-rRNA, 5.8S rRNA, LSU-rRNA)"/>
    <property type="evidence" value="ECO:0007669"/>
    <property type="project" value="TreeGrafter"/>
</dbReference>
<gene>
    <name evidence="12" type="ORF">BCV69DRAFT_311140</name>
</gene>
<accession>A0A316UBT9</accession>
<keyword evidence="5" id="KW-0698">rRNA processing</keyword>
<evidence type="ECO:0000256" key="2">
    <source>
        <dbReference type="ARBA" id="ARBA00004604"/>
    </source>
</evidence>
<dbReference type="GO" id="GO:0000177">
    <property type="term" value="C:cytoplasmic exosome (RNase complex)"/>
    <property type="evidence" value="ECO:0007669"/>
    <property type="project" value="TreeGrafter"/>
</dbReference>
<dbReference type="GO" id="GO:0000176">
    <property type="term" value="C:nuclear exosome (RNase complex)"/>
    <property type="evidence" value="ECO:0007669"/>
    <property type="project" value="UniProtKB-ARBA"/>
</dbReference>
<organism evidence="12 13">
    <name type="scientific">Pseudomicrostroma glucosiphilum</name>
    <dbReference type="NCBI Taxonomy" id="1684307"/>
    <lineage>
        <taxon>Eukaryota</taxon>
        <taxon>Fungi</taxon>
        <taxon>Dikarya</taxon>
        <taxon>Basidiomycota</taxon>
        <taxon>Ustilaginomycotina</taxon>
        <taxon>Exobasidiomycetes</taxon>
        <taxon>Microstromatales</taxon>
        <taxon>Microstromatales incertae sedis</taxon>
        <taxon>Pseudomicrostroma</taxon>
    </lineage>
</organism>